<evidence type="ECO:0000259" key="5">
    <source>
        <dbReference type="PROSITE" id="PS50931"/>
    </source>
</evidence>
<keyword evidence="2" id="KW-0805">Transcription regulation</keyword>
<evidence type="ECO:0000313" key="6">
    <source>
        <dbReference type="EMBL" id="UTW12236.1"/>
    </source>
</evidence>
<protein>
    <submittedName>
        <fullName evidence="6">LysR family transcriptional regulator</fullName>
    </submittedName>
</protein>
<keyword evidence="3" id="KW-0238">DNA-binding</keyword>
<evidence type="ECO:0000256" key="3">
    <source>
        <dbReference type="ARBA" id="ARBA00023125"/>
    </source>
</evidence>
<dbReference type="Proteomes" id="UP001058461">
    <property type="component" value="Chromosome"/>
</dbReference>
<dbReference type="RefSeq" id="WP_255854299.1">
    <property type="nucleotide sequence ID" value="NZ_CP073347.1"/>
</dbReference>
<name>A0ABY5HK46_9GAMM</name>
<dbReference type="SUPFAM" id="SSF53850">
    <property type="entry name" value="Periplasmic binding protein-like II"/>
    <property type="match status" value="1"/>
</dbReference>
<dbReference type="EMBL" id="CP073347">
    <property type="protein sequence ID" value="UTW12236.1"/>
    <property type="molecule type" value="Genomic_DNA"/>
</dbReference>
<dbReference type="PANTHER" id="PTHR30126:SF98">
    <property type="entry name" value="HTH-TYPE TRANSCRIPTIONAL ACTIVATOR BAUR"/>
    <property type="match status" value="1"/>
</dbReference>
<organism evidence="6 7">
    <name type="scientific">Marinobacterium rhizophilum</name>
    <dbReference type="NCBI Taxonomy" id="420402"/>
    <lineage>
        <taxon>Bacteria</taxon>
        <taxon>Pseudomonadati</taxon>
        <taxon>Pseudomonadota</taxon>
        <taxon>Gammaproteobacteria</taxon>
        <taxon>Oceanospirillales</taxon>
        <taxon>Oceanospirillaceae</taxon>
        <taxon>Marinobacterium</taxon>
    </lineage>
</organism>
<dbReference type="SUPFAM" id="SSF46785">
    <property type="entry name" value="Winged helix' DNA-binding domain"/>
    <property type="match status" value="1"/>
</dbReference>
<reference evidence="6" key="1">
    <citation type="submission" date="2021-04" db="EMBL/GenBank/DDBJ databases">
        <title>Oceanospirillales bacteria with DddD are important DMSP degraders in coastal seawater.</title>
        <authorList>
            <person name="Liu J."/>
        </authorList>
    </citation>
    <scope>NUCLEOTIDE SEQUENCE</scope>
    <source>
        <strain evidence="6">D13-1</strain>
    </source>
</reference>
<evidence type="ECO:0000256" key="1">
    <source>
        <dbReference type="ARBA" id="ARBA00009437"/>
    </source>
</evidence>
<accession>A0ABY5HK46</accession>
<feature type="domain" description="HTH lysR-type" evidence="5">
    <location>
        <begin position="8"/>
        <end position="65"/>
    </location>
</feature>
<proteinExistence type="inferred from homology"/>
<dbReference type="Pfam" id="PF00126">
    <property type="entry name" value="HTH_1"/>
    <property type="match status" value="1"/>
</dbReference>
<dbReference type="InterPro" id="IPR005119">
    <property type="entry name" value="LysR_subst-bd"/>
</dbReference>
<keyword evidence="4" id="KW-0804">Transcription</keyword>
<evidence type="ECO:0000256" key="4">
    <source>
        <dbReference type="ARBA" id="ARBA00023163"/>
    </source>
</evidence>
<dbReference type="InterPro" id="IPR000847">
    <property type="entry name" value="LysR_HTH_N"/>
</dbReference>
<dbReference type="PROSITE" id="PS50931">
    <property type="entry name" value="HTH_LYSR"/>
    <property type="match status" value="1"/>
</dbReference>
<evidence type="ECO:0000256" key="2">
    <source>
        <dbReference type="ARBA" id="ARBA00023015"/>
    </source>
</evidence>
<evidence type="ECO:0000313" key="7">
    <source>
        <dbReference type="Proteomes" id="UP001058461"/>
    </source>
</evidence>
<sequence>MRFNIHDVDIKLLRIFFAIYECGGFTQAQTMLGMSQANISAKMSKLEQRMGTRLCDRGTSGFKLTTEGETIIEASKQLFAALDEFQDSVADLGSQLTGRLNLGLADNSITNPNSKIDEAIARFMDSAPAVELSIFIGDPSELEAQVLDGRLQLAIGVFNKTQESLQYKPLYTTAHALFCGRRHELFSVPDDEISDTDLIAAKCIDRGYLESVSDLKLNIELPTEKSNSHYNLEGIALLVLSGRHIANLPLHYAQKWVDSGQMRLLKAEHTLVKPSILAVYRSKKTLSAITSRFLSELELCHRSPDDQQHN</sequence>
<dbReference type="Gene3D" id="1.10.10.10">
    <property type="entry name" value="Winged helix-like DNA-binding domain superfamily/Winged helix DNA-binding domain"/>
    <property type="match status" value="1"/>
</dbReference>
<dbReference type="CDD" id="cd05466">
    <property type="entry name" value="PBP2_LTTR_substrate"/>
    <property type="match status" value="1"/>
</dbReference>
<dbReference type="Pfam" id="PF03466">
    <property type="entry name" value="LysR_substrate"/>
    <property type="match status" value="1"/>
</dbReference>
<dbReference type="Gene3D" id="3.40.190.290">
    <property type="match status" value="1"/>
</dbReference>
<keyword evidence="7" id="KW-1185">Reference proteome</keyword>
<dbReference type="InterPro" id="IPR036390">
    <property type="entry name" value="WH_DNA-bd_sf"/>
</dbReference>
<gene>
    <name evidence="6" type="ORF">KDW95_00680</name>
</gene>
<dbReference type="InterPro" id="IPR036388">
    <property type="entry name" value="WH-like_DNA-bd_sf"/>
</dbReference>
<dbReference type="PANTHER" id="PTHR30126">
    <property type="entry name" value="HTH-TYPE TRANSCRIPTIONAL REGULATOR"/>
    <property type="match status" value="1"/>
</dbReference>
<comment type="similarity">
    <text evidence="1">Belongs to the LysR transcriptional regulatory family.</text>
</comment>